<gene>
    <name evidence="3" type="ORF">E3T27_01125</name>
</gene>
<dbReference type="RefSeq" id="WP_134571313.1">
    <property type="nucleotide sequence ID" value="NZ_SOGT01000002.1"/>
</dbReference>
<organism evidence="3 4">
    <name type="scientific">Cryobacterium lyxosi</name>
    <dbReference type="NCBI Taxonomy" id="1259228"/>
    <lineage>
        <taxon>Bacteria</taxon>
        <taxon>Bacillati</taxon>
        <taxon>Actinomycetota</taxon>
        <taxon>Actinomycetes</taxon>
        <taxon>Micrococcales</taxon>
        <taxon>Microbacteriaceae</taxon>
        <taxon>Cryobacterium</taxon>
    </lineage>
</organism>
<keyword evidence="1" id="KW-0812">Transmembrane</keyword>
<evidence type="ECO:0000313" key="3">
    <source>
        <dbReference type="EMBL" id="TFD28543.1"/>
    </source>
</evidence>
<comment type="caution">
    <text evidence="3">The sequence shown here is derived from an EMBL/GenBank/DDBJ whole genome shotgun (WGS) entry which is preliminary data.</text>
</comment>
<reference evidence="3 4" key="1">
    <citation type="submission" date="2019-03" db="EMBL/GenBank/DDBJ databases">
        <title>Genomics of glacier-inhabiting Cryobacterium strains.</title>
        <authorList>
            <person name="Liu Q."/>
            <person name="Xin Y.-H."/>
        </authorList>
    </citation>
    <scope>NUCLEOTIDE SEQUENCE [LARGE SCALE GENOMIC DNA]</scope>
    <source>
        <strain evidence="3 4">TMT1-1</strain>
    </source>
</reference>
<keyword evidence="4" id="KW-1185">Reference proteome</keyword>
<evidence type="ECO:0000259" key="2">
    <source>
        <dbReference type="Pfam" id="PF03703"/>
    </source>
</evidence>
<feature type="transmembrane region" description="Helical" evidence="1">
    <location>
        <begin position="30"/>
        <end position="53"/>
    </location>
</feature>
<sequence length="172" mass="18757">MSNFADNSSPRVRAFGEPGSDRLPNEALRYLNAIDAATALVTASAVSIVAWFVFEPLRVVILTVIMLGVAAAIAFEIQIMNRLRMRNTSFTVTGDEIYIVRGLFFRRFTSIATSQVLNVEITEGPVLRKFGLVKIRFTCIVAVEPLGPITPAVATAIRSTVLLKQTPACRGV</sequence>
<dbReference type="AlphaFoldDB" id="A0A4R8ZKE5"/>
<protein>
    <recommendedName>
        <fullName evidence="2">YdbS-like PH domain-containing protein</fullName>
    </recommendedName>
</protein>
<dbReference type="Proteomes" id="UP000298424">
    <property type="component" value="Unassembled WGS sequence"/>
</dbReference>
<feature type="transmembrane region" description="Helical" evidence="1">
    <location>
        <begin position="59"/>
        <end position="77"/>
    </location>
</feature>
<dbReference type="OrthoDB" id="5079368at2"/>
<feature type="domain" description="YdbS-like PH" evidence="2">
    <location>
        <begin position="86"/>
        <end position="138"/>
    </location>
</feature>
<dbReference type="Pfam" id="PF03703">
    <property type="entry name" value="bPH_2"/>
    <property type="match status" value="1"/>
</dbReference>
<evidence type="ECO:0000313" key="4">
    <source>
        <dbReference type="Proteomes" id="UP000298424"/>
    </source>
</evidence>
<name>A0A4R8ZKE5_9MICO</name>
<accession>A0A4R8ZKE5</accession>
<dbReference type="InterPro" id="IPR005182">
    <property type="entry name" value="YdbS-like_PH"/>
</dbReference>
<dbReference type="EMBL" id="SOGT01000002">
    <property type="protein sequence ID" value="TFD28543.1"/>
    <property type="molecule type" value="Genomic_DNA"/>
</dbReference>
<evidence type="ECO:0000256" key="1">
    <source>
        <dbReference type="SAM" id="Phobius"/>
    </source>
</evidence>
<keyword evidence="1" id="KW-1133">Transmembrane helix</keyword>
<proteinExistence type="predicted"/>
<keyword evidence="1" id="KW-0472">Membrane</keyword>